<reference evidence="1 2" key="1">
    <citation type="submission" date="2019-05" db="EMBL/GenBank/DDBJ databases">
        <title>Another draft genome of Portunus trituberculatus and its Hox gene families provides insights of decapod evolution.</title>
        <authorList>
            <person name="Jeong J.-H."/>
            <person name="Song I."/>
            <person name="Kim S."/>
            <person name="Choi T."/>
            <person name="Kim D."/>
            <person name="Ryu S."/>
            <person name="Kim W."/>
        </authorList>
    </citation>
    <scope>NUCLEOTIDE SEQUENCE [LARGE SCALE GENOMIC DNA]</scope>
    <source>
        <tissue evidence="1">Muscle</tissue>
    </source>
</reference>
<evidence type="ECO:0000313" key="1">
    <source>
        <dbReference type="EMBL" id="MPC38376.1"/>
    </source>
</evidence>
<accession>A0A5B7EZ24</accession>
<dbReference type="EMBL" id="VSRR010004050">
    <property type="protein sequence ID" value="MPC38376.1"/>
    <property type="molecule type" value="Genomic_DNA"/>
</dbReference>
<keyword evidence="2" id="KW-1185">Reference proteome</keyword>
<evidence type="ECO:0000313" key="2">
    <source>
        <dbReference type="Proteomes" id="UP000324222"/>
    </source>
</evidence>
<sequence>MRNVCLHARHYNLCCEFSTQRWVSDTETVIIPGKISKIPPQVPPTGRGKMPEVPLLLGVLRRDWRNRPRYRNEIVIGGPQQRRYGNGISRMIRGKEEIKNVGRVPRRQLKIRPKTTNVGEVNEVKVEGGVKTFWVATEKAVRSGDICGPFPEEDSKAGFGVTILNFEFEVKGYKMDAPSQGSAHGGVTSVRESFCRAGISDQVTDSLFKDWDEKKPF</sequence>
<organism evidence="1 2">
    <name type="scientific">Portunus trituberculatus</name>
    <name type="common">Swimming crab</name>
    <name type="synonym">Neptunus trituberculatus</name>
    <dbReference type="NCBI Taxonomy" id="210409"/>
    <lineage>
        <taxon>Eukaryota</taxon>
        <taxon>Metazoa</taxon>
        <taxon>Ecdysozoa</taxon>
        <taxon>Arthropoda</taxon>
        <taxon>Crustacea</taxon>
        <taxon>Multicrustacea</taxon>
        <taxon>Malacostraca</taxon>
        <taxon>Eumalacostraca</taxon>
        <taxon>Eucarida</taxon>
        <taxon>Decapoda</taxon>
        <taxon>Pleocyemata</taxon>
        <taxon>Brachyura</taxon>
        <taxon>Eubrachyura</taxon>
        <taxon>Portunoidea</taxon>
        <taxon>Portunidae</taxon>
        <taxon>Portuninae</taxon>
        <taxon>Portunus</taxon>
    </lineage>
</organism>
<comment type="caution">
    <text evidence="1">The sequence shown here is derived from an EMBL/GenBank/DDBJ whole genome shotgun (WGS) entry which is preliminary data.</text>
</comment>
<dbReference type="AlphaFoldDB" id="A0A5B7EZ24"/>
<gene>
    <name evidence="1" type="ORF">E2C01_031882</name>
</gene>
<proteinExistence type="predicted"/>
<name>A0A5B7EZ24_PORTR</name>
<protein>
    <submittedName>
        <fullName evidence="1">Uncharacterized protein</fullName>
    </submittedName>
</protein>
<dbReference type="Proteomes" id="UP000324222">
    <property type="component" value="Unassembled WGS sequence"/>
</dbReference>